<evidence type="ECO:0008006" key="5">
    <source>
        <dbReference type="Google" id="ProtNLM"/>
    </source>
</evidence>
<evidence type="ECO:0000256" key="1">
    <source>
        <dbReference type="SAM" id="MobiDB-lite"/>
    </source>
</evidence>
<protein>
    <recommendedName>
        <fullName evidence="5">Conjugal transfer protein TraH</fullName>
    </recommendedName>
</protein>
<evidence type="ECO:0000313" key="4">
    <source>
        <dbReference type="Proteomes" id="UP000060630"/>
    </source>
</evidence>
<organism evidence="3 4">
    <name type="scientific">Burkholderia ubonensis</name>
    <dbReference type="NCBI Taxonomy" id="101571"/>
    <lineage>
        <taxon>Bacteria</taxon>
        <taxon>Pseudomonadati</taxon>
        <taxon>Pseudomonadota</taxon>
        <taxon>Betaproteobacteria</taxon>
        <taxon>Burkholderiales</taxon>
        <taxon>Burkholderiaceae</taxon>
        <taxon>Burkholderia</taxon>
        <taxon>Burkholderia cepacia complex</taxon>
    </lineage>
</organism>
<keyword evidence="2" id="KW-0732">Signal</keyword>
<reference evidence="3 4" key="1">
    <citation type="submission" date="2015-11" db="EMBL/GenBank/DDBJ databases">
        <title>Expanding the genomic diversity of Burkholderia species for the development of highly accurate diagnostics.</title>
        <authorList>
            <person name="Sahl J."/>
            <person name="Keim P."/>
            <person name="Wagner D."/>
        </authorList>
    </citation>
    <scope>NUCLEOTIDE SEQUENCE [LARGE SCALE GENOMIC DNA]</scope>
    <source>
        <strain evidence="3 4">MSMB2087WGS</strain>
    </source>
</reference>
<dbReference type="EMBL" id="LPHD01000049">
    <property type="protein sequence ID" value="KWA83889.1"/>
    <property type="molecule type" value="Genomic_DNA"/>
</dbReference>
<feature type="chain" id="PRO_5007126980" description="Conjugal transfer protein TraH" evidence="2">
    <location>
        <begin position="25"/>
        <end position="614"/>
    </location>
</feature>
<dbReference type="RefSeq" id="WP_060192158.1">
    <property type="nucleotide sequence ID" value="NZ_LPHD01000049.1"/>
</dbReference>
<dbReference type="Pfam" id="PF06122">
    <property type="entry name" value="TraH"/>
    <property type="match status" value="2"/>
</dbReference>
<feature type="region of interest" description="Disordered" evidence="1">
    <location>
        <begin position="295"/>
        <end position="348"/>
    </location>
</feature>
<feature type="compositionally biased region" description="Low complexity" evidence="1">
    <location>
        <begin position="323"/>
        <end position="339"/>
    </location>
</feature>
<dbReference type="InterPro" id="IPR010927">
    <property type="entry name" value="T4SS_TraH"/>
</dbReference>
<proteinExistence type="predicted"/>
<sequence>MRKVLSAFCLFLMTALVTVQTAQAANPNAASIFNSIGGTTTIDRGGAIHSQARSIYSLGGGMTTFEGKKVSLLAADPPSFSAGCNGISWHFGGFAFISLDEIRQLVEAVAQASLGIAVDLAMQTLCPQCYAVMAKLRDMANMMRNAAADACKIAQNFGAMLKDSGIFPSTSRASDCSKASAEDGKTSSFLDSWAGSACRLLSDSEKVLDDVGNKAKDFLKFGNTSGKSPAREKLEMTGNVTYKALTALGYEDGPMKDMWLSLLGMTLIPLNPAEDCRASFSGLYGSAAVAQGDSNLSPTDQATLNDFLSPQSPDRVTSSNQNTQPTAADAKTTAAQANAGGSTKGPTICNAPPLLSGVEAVGKVLMCGFNVDGEMQTFANNYMPGGSPTEKLGNLRKTSLGAMCGTVGNQDAKNPLIYTCRRSDTADCIEPKMVRLDTVMPPGTVNGYTGLAWMVGDALFDGTIRIMNNQKLRNDTLAILNGSGWPLYRLLNMAAVYPGMAKELLNAYTAVIAAQYAMDTLDKVARIGAQPGVDFRSSAGLKPESLSVVREQIMELTRMGNSAKTQVMARLAEKRQMVEVILQVNKTLQAEVIGQGLTGNSNLAVSIKRAQQKK</sequence>
<evidence type="ECO:0000313" key="3">
    <source>
        <dbReference type="EMBL" id="KWA83889.1"/>
    </source>
</evidence>
<evidence type="ECO:0000256" key="2">
    <source>
        <dbReference type="SAM" id="SignalP"/>
    </source>
</evidence>
<gene>
    <name evidence="3" type="ORF">WL29_21215</name>
</gene>
<name>A0A106QD39_9BURK</name>
<dbReference type="AlphaFoldDB" id="A0A106QD39"/>
<comment type="caution">
    <text evidence="3">The sequence shown here is derived from an EMBL/GenBank/DDBJ whole genome shotgun (WGS) entry which is preliminary data.</text>
</comment>
<accession>A0A106QD39</accession>
<feature type="compositionally biased region" description="Polar residues" evidence="1">
    <location>
        <begin position="295"/>
        <end position="322"/>
    </location>
</feature>
<feature type="signal peptide" evidence="2">
    <location>
        <begin position="1"/>
        <end position="24"/>
    </location>
</feature>
<dbReference type="Proteomes" id="UP000060630">
    <property type="component" value="Unassembled WGS sequence"/>
</dbReference>